<keyword evidence="1" id="KW-1133">Transmembrane helix</keyword>
<accession>A0A160TIJ2</accession>
<gene>
    <name evidence="2" type="ORF">MGWOODY_Smn3481</name>
</gene>
<organism evidence="2">
    <name type="scientific">hydrothermal vent metagenome</name>
    <dbReference type="NCBI Taxonomy" id="652676"/>
    <lineage>
        <taxon>unclassified sequences</taxon>
        <taxon>metagenomes</taxon>
        <taxon>ecological metagenomes</taxon>
    </lineage>
</organism>
<keyword evidence="1" id="KW-0472">Membrane</keyword>
<name>A0A160TIJ2_9ZZZZ</name>
<dbReference type="EMBL" id="CZQE01000066">
    <property type="protein sequence ID" value="CUS43547.1"/>
    <property type="molecule type" value="Genomic_DNA"/>
</dbReference>
<reference evidence="2" key="1">
    <citation type="submission" date="2015-10" db="EMBL/GenBank/DDBJ databases">
        <authorList>
            <person name="Gilbert D.G."/>
        </authorList>
    </citation>
    <scope>NUCLEOTIDE SEQUENCE</scope>
</reference>
<evidence type="ECO:0000256" key="1">
    <source>
        <dbReference type="SAM" id="Phobius"/>
    </source>
</evidence>
<feature type="transmembrane region" description="Helical" evidence="1">
    <location>
        <begin position="6"/>
        <end position="26"/>
    </location>
</feature>
<proteinExistence type="predicted"/>
<feature type="transmembrane region" description="Helical" evidence="1">
    <location>
        <begin position="33"/>
        <end position="51"/>
    </location>
</feature>
<keyword evidence="1" id="KW-0812">Transmembrane</keyword>
<evidence type="ECO:0000313" key="2">
    <source>
        <dbReference type="EMBL" id="CUS43547.1"/>
    </source>
</evidence>
<dbReference type="AlphaFoldDB" id="A0A160TIJ2"/>
<sequence>MIKLPAALMVVAMIIVIIGVDFAFFRDRFWQRLMTNVIIVIAFGVIYFVFIRRS</sequence>
<protein>
    <submittedName>
        <fullName evidence="2">Uncharacterized protein</fullName>
    </submittedName>
</protein>